<dbReference type="AlphaFoldDB" id="A0A0C2JCD9"/>
<organism evidence="2 3">
    <name type="scientific">Thelohanellus kitauei</name>
    <name type="common">Myxosporean</name>
    <dbReference type="NCBI Taxonomy" id="669202"/>
    <lineage>
        <taxon>Eukaryota</taxon>
        <taxon>Metazoa</taxon>
        <taxon>Cnidaria</taxon>
        <taxon>Myxozoa</taxon>
        <taxon>Myxosporea</taxon>
        <taxon>Bivalvulida</taxon>
        <taxon>Platysporina</taxon>
        <taxon>Myxobolidae</taxon>
        <taxon>Thelohanellus</taxon>
    </lineage>
</organism>
<protein>
    <submittedName>
        <fullName evidence="2">Uncharacterized protein</fullName>
    </submittedName>
</protein>
<evidence type="ECO:0000313" key="2">
    <source>
        <dbReference type="EMBL" id="KII66843.1"/>
    </source>
</evidence>
<feature type="transmembrane region" description="Helical" evidence="1">
    <location>
        <begin position="107"/>
        <end position="129"/>
    </location>
</feature>
<name>A0A0C2JCD9_THEKT</name>
<sequence>MMVSITSQKDTQIDPPGKPMIRSIVILLISLVIKRPFQQRYQCIADRFPSFRQKTSCYQNFSILFFNNEICRNHQRISWVPNSLPADNLTYARRCHMKIIDIKLQSVLCFYGKVYLIPLSATFFCSLLYHKLSKVIIDANSLPCEYLEIVPEHTIF</sequence>
<keyword evidence="3" id="KW-1185">Reference proteome</keyword>
<accession>A0A0C2JCD9</accession>
<keyword evidence="1" id="KW-1133">Transmembrane helix</keyword>
<evidence type="ECO:0000256" key="1">
    <source>
        <dbReference type="SAM" id="Phobius"/>
    </source>
</evidence>
<proteinExistence type="predicted"/>
<keyword evidence="1" id="KW-0812">Transmembrane</keyword>
<comment type="caution">
    <text evidence="2">The sequence shown here is derived from an EMBL/GenBank/DDBJ whole genome shotgun (WGS) entry which is preliminary data.</text>
</comment>
<reference evidence="2 3" key="1">
    <citation type="journal article" date="2014" name="Genome Biol. Evol.">
        <title>The genome of the myxosporean Thelohanellus kitauei shows adaptations to nutrient acquisition within its fish host.</title>
        <authorList>
            <person name="Yang Y."/>
            <person name="Xiong J."/>
            <person name="Zhou Z."/>
            <person name="Huo F."/>
            <person name="Miao W."/>
            <person name="Ran C."/>
            <person name="Liu Y."/>
            <person name="Zhang J."/>
            <person name="Feng J."/>
            <person name="Wang M."/>
            <person name="Wang M."/>
            <person name="Wang L."/>
            <person name="Yao B."/>
        </authorList>
    </citation>
    <scope>NUCLEOTIDE SEQUENCE [LARGE SCALE GENOMIC DNA]</scope>
    <source>
        <strain evidence="2">Wuqing</strain>
    </source>
</reference>
<keyword evidence="1" id="KW-0472">Membrane</keyword>
<dbReference type="Proteomes" id="UP000031668">
    <property type="component" value="Unassembled WGS sequence"/>
</dbReference>
<dbReference type="EMBL" id="JWZT01003429">
    <property type="protein sequence ID" value="KII66843.1"/>
    <property type="molecule type" value="Genomic_DNA"/>
</dbReference>
<evidence type="ECO:0000313" key="3">
    <source>
        <dbReference type="Proteomes" id="UP000031668"/>
    </source>
</evidence>
<gene>
    <name evidence="2" type="ORF">RF11_11789</name>
</gene>